<dbReference type="Pfam" id="PF16414">
    <property type="entry name" value="NPC1_N"/>
    <property type="match status" value="1"/>
</dbReference>
<evidence type="ECO:0000256" key="10">
    <source>
        <dbReference type="ARBA" id="ARBA00023136"/>
    </source>
</evidence>
<dbReference type="STRING" id="51511.ENSCSAVP00000012087"/>
<comment type="catalytic activity">
    <reaction evidence="15">
        <text>cholesterol(in) = cholesterol(out)</text>
        <dbReference type="Rhea" id="RHEA:39747"/>
        <dbReference type="ChEBI" id="CHEBI:16113"/>
    </reaction>
</comment>
<dbReference type="Pfam" id="PF12349">
    <property type="entry name" value="Sterol-sensing"/>
    <property type="match status" value="1"/>
</dbReference>
<dbReference type="InterPro" id="IPR000731">
    <property type="entry name" value="SSD"/>
</dbReference>
<dbReference type="InterPro" id="IPR053956">
    <property type="entry name" value="NPC1_MLD"/>
</dbReference>
<feature type="transmembrane region" description="Helical" evidence="16">
    <location>
        <begin position="591"/>
        <end position="614"/>
    </location>
</feature>
<feature type="transmembrane region" description="Helical" evidence="16">
    <location>
        <begin position="699"/>
        <end position="720"/>
    </location>
</feature>
<feature type="transmembrane region" description="Helical" evidence="16">
    <location>
        <begin position="1090"/>
        <end position="1108"/>
    </location>
</feature>
<dbReference type="GO" id="GO:0022857">
    <property type="term" value="F:transmembrane transporter activity"/>
    <property type="evidence" value="ECO:0007669"/>
    <property type="project" value="InterPro"/>
</dbReference>
<evidence type="ECO:0000256" key="4">
    <source>
        <dbReference type="ARBA" id="ARBA00022548"/>
    </source>
</evidence>
<dbReference type="Gene3D" id="1.20.1640.10">
    <property type="entry name" value="Multidrug efflux transporter AcrB transmembrane domain"/>
    <property type="match status" value="2"/>
</dbReference>
<feature type="transmembrane region" description="Helical" evidence="16">
    <location>
        <begin position="309"/>
        <end position="327"/>
    </location>
</feature>
<evidence type="ECO:0000256" key="9">
    <source>
        <dbReference type="ARBA" id="ARBA00023098"/>
    </source>
</evidence>
<keyword evidence="7 16" id="KW-1133">Transmembrane helix</keyword>
<dbReference type="Ensembl" id="ENSCSAVT00000012227.1">
    <property type="protein sequence ID" value="ENSCSAVP00000012087.1"/>
    <property type="gene ID" value="ENSCSAVG00000007110.1"/>
</dbReference>
<evidence type="ECO:0000256" key="16">
    <source>
        <dbReference type="SAM" id="Phobius"/>
    </source>
</evidence>
<feature type="transmembrane region" description="Helical" evidence="16">
    <location>
        <begin position="732"/>
        <end position="757"/>
    </location>
</feature>
<reference evidence="18" key="3">
    <citation type="submission" date="2025-09" db="UniProtKB">
        <authorList>
            <consortium name="Ensembl"/>
        </authorList>
    </citation>
    <scope>IDENTIFICATION</scope>
</reference>
<dbReference type="PANTHER" id="PTHR45727">
    <property type="entry name" value="NPC INTRACELLULAR CHOLESTEROL TRANSPORTER 1"/>
    <property type="match status" value="1"/>
</dbReference>
<evidence type="ECO:0000256" key="12">
    <source>
        <dbReference type="ARBA" id="ARBA00023166"/>
    </source>
</evidence>
<dbReference type="Pfam" id="PF22314">
    <property type="entry name" value="NPC1_MLD"/>
    <property type="match status" value="1"/>
</dbReference>
<dbReference type="GO" id="GO:0012505">
    <property type="term" value="C:endomembrane system"/>
    <property type="evidence" value="ECO:0007669"/>
    <property type="project" value="UniProtKB-SubCell"/>
</dbReference>
<dbReference type="InterPro" id="IPR001036">
    <property type="entry name" value="Acrflvin-R"/>
</dbReference>
<evidence type="ECO:0000256" key="5">
    <source>
        <dbReference type="ARBA" id="ARBA00022692"/>
    </source>
</evidence>
<evidence type="ECO:0000256" key="2">
    <source>
        <dbReference type="ARBA" id="ARBA00005585"/>
    </source>
</evidence>
<dbReference type="OMA" id="WWFDVES"/>
<dbReference type="GO" id="GO:0015485">
    <property type="term" value="F:cholesterol binding"/>
    <property type="evidence" value="ECO:0007669"/>
    <property type="project" value="TreeGrafter"/>
</dbReference>
<evidence type="ECO:0000256" key="8">
    <source>
        <dbReference type="ARBA" id="ARBA00023055"/>
    </source>
</evidence>
<dbReference type="FunCoup" id="H2Z3C5">
    <property type="interactions" value="19"/>
</dbReference>
<dbReference type="GeneTree" id="ENSGT00940000156182"/>
<dbReference type="GO" id="GO:0030299">
    <property type="term" value="P:intestinal cholesterol absorption"/>
    <property type="evidence" value="ECO:0007669"/>
    <property type="project" value="TreeGrafter"/>
</dbReference>
<dbReference type="InterPro" id="IPR053958">
    <property type="entry name" value="HMGCR/SNAP/NPC1-like_SSD"/>
</dbReference>
<proteinExistence type="inferred from homology"/>
<keyword evidence="8" id="KW-0445">Lipid transport</keyword>
<sequence>MYDECATNTKNHKNLNCLYNKKAPQLTDKTGLDILLQLCPYMHPCVKAKNLIISSGANATYTCCSTNQLKTLQSNLQLPYQYLSRCPACFSNFVAMYCEMTCSVNQSTFTDVTYVFELNYTMTNDYAYSMFRSCSNVSSPSTNTPALKLLCGPYAHNCDAHKWITYMNSVSNGLAPFQIDVTFSDNSSVGMNYQTGKCNETQLNGDDACSCNDCPSACDGPPPTPPTPPKPWLICGIDGYYFTMICVFAGFCVLRHCTFLILAFKAGIVLDKPLASDDELGLVEKWGLFLENCLQSAFRKWGKVCATHPFVILFAGIVIVGVCGYGLRYMTITTDPVELWSAPTSQARLRKDYYDQHFGPFYRTEQLIIQAPRSKTSFYYPYTSSTDKSDQQNITFGPILDKAILHEILSLQLEIEKIVTKHGNETIGLNDICLKPLAPFNNNCTVLSVLNYFQNDHRTIDMTAMTDGGFFLQDDYHDHLMACTSGAASIDDATKLHLSCLGTFGGPVFPWVALGGYNGTKYLEATAAVITFPVVNYYNDSKKLDRALAWEKEFLSFMKQYVLRNGTNLTVAFSAERSIEDEINRESGADVMTIIASYLIMFAYVAIALGRFGSCGFAGTMVDCQLAVGLSGVLIVLCSVVMSLGIFSYAGVPLTLIIVEVIPFLALAVGVDNIFILVQHYQRYGWRPHETPENRLGRVLGEVAPSMFMSSISETVAFFLGGLSTMPAVRTFSMMAGLAIFCDFLLQITCFVAILALDSKRQNANRFDCVCCIKVQDKEPTENDGILYRLVKNYCAPGILSRCFRPIAVCLFVGFACFSGAVLHKVEIGLDQSLSMPEDSYVLNYFDGINNYLSVGAPVYFVVKEGQNYTNPDEANQICGGTGCNNNSLIEQIARMSKMPNYALPIAYPASSWLDDYYDWLKPQSSCCRYSTTNATETFCNATVVSDACTPCRSAEESAQSSRPSPEEFIKFLLWYLNDNPEMKCAKGGHAAYGSSVKMVSEGNTSQTTNQPFVLPIDHKPTLCSNQPPTATSFMAFHTVTKTSKDFIGCLRHANEIADQISMNTTAEVFPYSIFYVFYEQYLTIVHDTIFNLGVSLAAIFLVVFLLLGFDLLSAIIVVGTILMILLDMFGAMYLWSIPLNAVSLVNLVMAVGISVEFCAHVARAFAMSQRRTRVARAEEALAEMGSSVLSGITLTKFVGIAILAFSKSQIFKVFYFRMYLCVVLLGASHGLIFLPVLLSYIGPKRRRGQGKHQALHDESAKLHNDDAFSRNIMNESDPLRTRVVGGNVPVNH</sequence>
<keyword evidence="4" id="KW-0153">Cholesterol metabolism</keyword>
<dbReference type="GO" id="GO:0005886">
    <property type="term" value="C:plasma membrane"/>
    <property type="evidence" value="ECO:0007669"/>
    <property type="project" value="TreeGrafter"/>
</dbReference>
<dbReference type="Pfam" id="PF00873">
    <property type="entry name" value="ACR_tran"/>
    <property type="match status" value="1"/>
</dbReference>
<feature type="transmembrane region" description="Helical" evidence="16">
    <location>
        <begin position="803"/>
        <end position="823"/>
    </location>
</feature>
<dbReference type="FunFam" id="1.20.1640.10:FF:000008">
    <property type="entry name" value="NPC intracellular cholesterol transporter 1"/>
    <property type="match status" value="1"/>
</dbReference>
<dbReference type="GO" id="GO:0008203">
    <property type="term" value="P:cholesterol metabolic process"/>
    <property type="evidence" value="ECO:0007669"/>
    <property type="project" value="UniProtKB-KW"/>
</dbReference>
<evidence type="ECO:0000256" key="14">
    <source>
        <dbReference type="ARBA" id="ARBA00023221"/>
    </source>
</evidence>
<dbReference type="PROSITE" id="PS50156">
    <property type="entry name" value="SSD"/>
    <property type="match status" value="1"/>
</dbReference>
<keyword evidence="14" id="KW-0753">Steroid metabolism</keyword>
<evidence type="ECO:0000259" key="17">
    <source>
        <dbReference type="PROSITE" id="PS50156"/>
    </source>
</evidence>
<keyword evidence="11" id="KW-1015">Disulfide bond</keyword>
<name>H2Z3C5_CIOSA</name>
<feature type="transmembrane region" description="Helical" evidence="16">
    <location>
        <begin position="1115"/>
        <end position="1136"/>
    </location>
</feature>
<feature type="transmembrane region" description="Helical" evidence="16">
    <location>
        <begin position="626"/>
        <end position="650"/>
    </location>
</feature>
<comment type="subcellular location">
    <subcellularLocation>
        <location evidence="1">Endomembrane system</location>
        <topology evidence="1">Multi-pass membrane protein</topology>
    </subcellularLocation>
</comment>
<dbReference type="GO" id="GO:0030301">
    <property type="term" value="P:cholesterol transport"/>
    <property type="evidence" value="ECO:0007669"/>
    <property type="project" value="UniProtKB-ARBA"/>
</dbReference>
<keyword evidence="19" id="KW-1185">Reference proteome</keyword>
<feature type="transmembrane region" description="Helical" evidence="16">
    <location>
        <begin position="1218"/>
        <end position="1242"/>
    </location>
</feature>
<keyword evidence="12" id="KW-1207">Sterol metabolism</keyword>
<evidence type="ECO:0000256" key="11">
    <source>
        <dbReference type="ARBA" id="ARBA00023157"/>
    </source>
</evidence>
<dbReference type="GO" id="GO:0042632">
    <property type="term" value="P:cholesterol homeostasis"/>
    <property type="evidence" value="ECO:0007669"/>
    <property type="project" value="TreeGrafter"/>
</dbReference>
<evidence type="ECO:0000256" key="1">
    <source>
        <dbReference type="ARBA" id="ARBA00004127"/>
    </source>
</evidence>
<feature type="transmembrane region" description="Helical" evidence="16">
    <location>
        <begin position="240"/>
        <end position="264"/>
    </location>
</feature>
<dbReference type="InParanoid" id="H2Z3C5"/>
<evidence type="ECO:0000256" key="3">
    <source>
        <dbReference type="ARBA" id="ARBA00022448"/>
    </source>
</evidence>
<keyword evidence="3" id="KW-0813">Transport</keyword>
<keyword evidence="5 16" id="KW-0812">Transmembrane</keyword>
<feature type="transmembrane region" description="Helical" evidence="16">
    <location>
        <begin position="1142"/>
        <end position="1167"/>
    </location>
</feature>
<keyword evidence="6" id="KW-0732">Signal</keyword>
<dbReference type="eggNOG" id="KOG1933">
    <property type="taxonomic scope" value="Eukaryota"/>
</dbReference>
<evidence type="ECO:0000313" key="18">
    <source>
        <dbReference type="Ensembl" id="ENSCSAVP00000012087.1"/>
    </source>
</evidence>
<feature type="transmembrane region" description="Helical" evidence="16">
    <location>
        <begin position="1188"/>
        <end position="1206"/>
    </location>
</feature>
<reference evidence="18" key="2">
    <citation type="submission" date="2025-08" db="UniProtKB">
        <authorList>
            <consortium name="Ensembl"/>
        </authorList>
    </citation>
    <scope>IDENTIFICATION</scope>
</reference>
<evidence type="ECO:0000256" key="6">
    <source>
        <dbReference type="ARBA" id="ARBA00022729"/>
    </source>
</evidence>
<dbReference type="PANTHER" id="PTHR45727:SF2">
    <property type="entry name" value="NPC INTRACELLULAR CHOLESTEROL TRANSPORTER 1"/>
    <property type="match status" value="1"/>
</dbReference>
<dbReference type="InterPro" id="IPR032190">
    <property type="entry name" value="NPC1_N"/>
</dbReference>
<keyword evidence="10 16" id="KW-0472">Membrane</keyword>
<dbReference type="GO" id="GO:0005319">
    <property type="term" value="F:lipid transporter activity"/>
    <property type="evidence" value="ECO:0007669"/>
    <property type="project" value="InterPro"/>
</dbReference>
<keyword evidence="9" id="KW-0443">Lipid metabolism</keyword>
<evidence type="ECO:0000256" key="7">
    <source>
        <dbReference type="ARBA" id="ARBA00022989"/>
    </source>
</evidence>
<protein>
    <recommendedName>
        <fullName evidence="17">SSD domain-containing protein</fullName>
    </recommendedName>
</protein>
<dbReference type="SUPFAM" id="SSF82866">
    <property type="entry name" value="Multidrug efflux transporter AcrB transmembrane domain"/>
    <property type="match status" value="2"/>
</dbReference>
<evidence type="ECO:0000256" key="15">
    <source>
        <dbReference type="ARBA" id="ARBA00034049"/>
    </source>
</evidence>
<evidence type="ECO:0000313" key="19">
    <source>
        <dbReference type="Proteomes" id="UP000007875"/>
    </source>
</evidence>
<accession>H2Z3C5</accession>
<dbReference type="NCBIfam" id="TIGR00917">
    <property type="entry name" value="2A060601"/>
    <property type="match status" value="1"/>
</dbReference>
<dbReference type="FunFam" id="1.20.1640.10:FF:000010">
    <property type="entry name" value="NPC intracellular cholesterol transporter 1"/>
    <property type="match status" value="1"/>
</dbReference>
<comment type="similarity">
    <text evidence="2">Belongs to the patched family.</text>
</comment>
<feature type="domain" description="SSD" evidence="17">
    <location>
        <begin position="590"/>
        <end position="757"/>
    </location>
</feature>
<dbReference type="InterPro" id="IPR004765">
    <property type="entry name" value="NPC1-like"/>
</dbReference>
<organism evidence="18 19">
    <name type="scientific">Ciona savignyi</name>
    <name type="common">Pacific transparent sea squirt</name>
    <dbReference type="NCBI Taxonomy" id="51511"/>
    <lineage>
        <taxon>Eukaryota</taxon>
        <taxon>Metazoa</taxon>
        <taxon>Chordata</taxon>
        <taxon>Tunicata</taxon>
        <taxon>Ascidiacea</taxon>
        <taxon>Phlebobranchia</taxon>
        <taxon>Cionidae</taxon>
        <taxon>Ciona</taxon>
    </lineage>
</organism>
<feature type="transmembrane region" description="Helical" evidence="16">
    <location>
        <begin position="656"/>
        <end position="678"/>
    </location>
</feature>
<reference evidence="19" key="1">
    <citation type="submission" date="2003-08" db="EMBL/GenBank/DDBJ databases">
        <authorList>
            <person name="Birren B."/>
            <person name="Nusbaum C."/>
            <person name="Abebe A."/>
            <person name="Abouelleil A."/>
            <person name="Adekoya E."/>
            <person name="Ait-zahra M."/>
            <person name="Allen N."/>
            <person name="Allen T."/>
            <person name="An P."/>
            <person name="Anderson M."/>
            <person name="Anderson S."/>
            <person name="Arachchi H."/>
            <person name="Armbruster J."/>
            <person name="Bachantsang P."/>
            <person name="Baldwin J."/>
            <person name="Barry A."/>
            <person name="Bayul T."/>
            <person name="Blitshsteyn B."/>
            <person name="Bloom T."/>
            <person name="Blye J."/>
            <person name="Boguslavskiy L."/>
            <person name="Borowsky M."/>
            <person name="Boukhgalter B."/>
            <person name="Brunache A."/>
            <person name="Butler J."/>
            <person name="Calixte N."/>
            <person name="Calvo S."/>
            <person name="Camarata J."/>
            <person name="Campo K."/>
            <person name="Chang J."/>
            <person name="Cheshatsang Y."/>
            <person name="Citroen M."/>
            <person name="Collymore A."/>
            <person name="Considine T."/>
            <person name="Cook A."/>
            <person name="Cooke P."/>
            <person name="Corum B."/>
            <person name="Cuomo C."/>
            <person name="David R."/>
            <person name="Dawoe T."/>
            <person name="Degray S."/>
            <person name="Dodge S."/>
            <person name="Dooley K."/>
            <person name="Dorje P."/>
            <person name="Dorjee K."/>
            <person name="Dorris L."/>
            <person name="Duffey N."/>
            <person name="Dupes A."/>
            <person name="Elkins T."/>
            <person name="Engels R."/>
            <person name="Erickson J."/>
            <person name="Farina A."/>
            <person name="Faro S."/>
            <person name="Ferreira P."/>
            <person name="Fischer H."/>
            <person name="Fitzgerald M."/>
            <person name="Foley K."/>
            <person name="Gage D."/>
            <person name="Galagan J."/>
            <person name="Gearin G."/>
            <person name="Gnerre S."/>
            <person name="Gnirke A."/>
            <person name="Goyette A."/>
            <person name="Graham J."/>
            <person name="Grandbois E."/>
            <person name="Gyaltsen K."/>
            <person name="Hafez N."/>
            <person name="Hagopian D."/>
            <person name="Hagos B."/>
            <person name="Hall J."/>
            <person name="Hatcher B."/>
            <person name="Heller A."/>
            <person name="Higgins H."/>
            <person name="Honan T."/>
            <person name="Horn A."/>
            <person name="Houde N."/>
            <person name="Hughes L."/>
            <person name="Hulme W."/>
            <person name="Husby E."/>
            <person name="Iliev I."/>
            <person name="Jaffe D."/>
            <person name="Jones C."/>
            <person name="Kamal M."/>
            <person name="Kamat A."/>
            <person name="Kamvysselis M."/>
            <person name="Karlsson E."/>
            <person name="Kells C."/>
            <person name="Kieu A."/>
            <person name="Kisner P."/>
            <person name="Kodira C."/>
            <person name="Kulbokas E."/>
            <person name="Labutti K."/>
            <person name="Lama D."/>
            <person name="Landers T."/>
            <person name="Leger J."/>
            <person name="Levine S."/>
            <person name="Lewis D."/>
            <person name="Lewis T."/>
            <person name="Lindblad-toh K."/>
            <person name="Liu X."/>
            <person name="Lokyitsang T."/>
            <person name="Lokyitsang Y."/>
            <person name="Lucien O."/>
            <person name="Lui A."/>
            <person name="Ma L.J."/>
            <person name="Mabbitt R."/>
            <person name="Macdonald J."/>
            <person name="Maclean C."/>
            <person name="Major J."/>
            <person name="Manning J."/>
            <person name="Marabella R."/>
            <person name="Maru K."/>
            <person name="Matthews C."/>
            <person name="Mauceli E."/>
            <person name="Mccarthy M."/>
            <person name="Mcdonough S."/>
            <person name="Mcghee T."/>
            <person name="Meldrim J."/>
            <person name="Meneus L."/>
            <person name="Mesirov J."/>
            <person name="Mihalev A."/>
            <person name="Mihova T."/>
            <person name="Mikkelsen T."/>
            <person name="Mlenga V."/>
            <person name="Moru K."/>
            <person name="Mozes J."/>
            <person name="Mulrain L."/>
            <person name="Munson G."/>
            <person name="Naylor J."/>
            <person name="Newes C."/>
            <person name="Nguyen C."/>
            <person name="Nguyen N."/>
            <person name="Nguyen T."/>
            <person name="Nicol R."/>
            <person name="Nielsen C."/>
            <person name="Nizzari M."/>
            <person name="Norbu C."/>
            <person name="Norbu N."/>
            <person name="O'donnell P."/>
            <person name="Okoawo O."/>
            <person name="O'leary S."/>
            <person name="Omotosho B."/>
            <person name="O'neill K."/>
            <person name="Osman S."/>
            <person name="Parker S."/>
            <person name="Perrin D."/>
            <person name="Phunkhang P."/>
            <person name="Piqani B."/>
            <person name="Purcell S."/>
            <person name="Rachupka T."/>
            <person name="Ramasamy U."/>
            <person name="Rameau R."/>
            <person name="Ray V."/>
            <person name="Raymond C."/>
            <person name="Retta R."/>
            <person name="Richardson S."/>
            <person name="Rise C."/>
            <person name="Rodriguez J."/>
            <person name="Rogers J."/>
            <person name="Rogov P."/>
            <person name="Rutman M."/>
            <person name="Schupbach R."/>
            <person name="Seaman C."/>
            <person name="Settipalli S."/>
            <person name="Sharpe T."/>
            <person name="Sheridan J."/>
            <person name="Sherpa N."/>
            <person name="Shi J."/>
            <person name="Smirnov S."/>
            <person name="Smith C."/>
            <person name="Sougnez C."/>
            <person name="Spencer B."/>
            <person name="Stalker J."/>
            <person name="Stange-thomann N."/>
            <person name="Stavropoulos S."/>
            <person name="Stetson K."/>
            <person name="Stone C."/>
            <person name="Stone S."/>
            <person name="Stubbs M."/>
            <person name="Talamas J."/>
            <person name="Tchuinga P."/>
            <person name="Tenzing P."/>
            <person name="Tesfaye S."/>
            <person name="Theodore J."/>
            <person name="Thoulutsang Y."/>
            <person name="Topham K."/>
            <person name="Towey S."/>
            <person name="Tsamla T."/>
            <person name="Tsomo N."/>
            <person name="Vallee D."/>
            <person name="Vassiliev H."/>
            <person name="Venkataraman V."/>
            <person name="Vinson J."/>
            <person name="Vo A."/>
            <person name="Wade C."/>
            <person name="Wang S."/>
            <person name="Wangchuk T."/>
            <person name="Wangdi T."/>
            <person name="Whittaker C."/>
            <person name="Wilkinson J."/>
            <person name="Wu Y."/>
            <person name="Wyman D."/>
            <person name="Yadav S."/>
            <person name="Yang S."/>
            <person name="Yang X."/>
            <person name="Yeager S."/>
            <person name="Yee E."/>
            <person name="Young G."/>
            <person name="Zainoun J."/>
            <person name="Zembeck L."/>
            <person name="Zimmer A."/>
            <person name="Zody M."/>
            <person name="Lander E."/>
        </authorList>
    </citation>
    <scope>NUCLEOTIDE SEQUENCE [LARGE SCALE GENOMIC DNA]</scope>
</reference>
<keyword evidence="13" id="KW-0325">Glycoprotein</keyword>
<evidence type="ECO:0000256" key="13">
    <source>
        <dbReference type="ARBA" id="ARBA00023180"/>
    </source>
</evidence>
<dbReference type="Proteomes" id="UP000007875">
    <property type="component" value="Unassembled WGS sequence"/>
</dbReference>